<dbReference type="Pfam" id="PF01395">
    <property type="entry name" value="PBP_GOBP"/>
    <property type="match status" value="1"/>
</dbReference>
<dbReference type="OMA" id="NACEWAW"/>
<dbReference type="eggNOG" id="ENOG502TCT6">
    <property type="taxonomic scope" value="Eukaryota"/>
</dbReference>
<dbReference type="GO" id="GO:0005615">
    <property type="term" value="C:extracellular space"/>
    <property type="evidence" value="ECO:0007669"/>
    <property type="project" value="TreeGrafter"/>
</dbReference>
<evidence type="ECO:0000256" key="2">
    <source>
        <dbReference type="ARBA" id="ARBA00004613"/>
    </source>
</evidence>
<dbReference type="PANTHER" id="PTHR11857:SF46">
    <property type="entry name" value="GENERAL ODORANT-BINDING PROTEIN 99A-RELATED"/>
    <property type="match status" value="1"/>
</dbReference>
<gene>
    <name evidence="11" type="primary">Dgri\GH18907</name>
    <name evidence="11" type="ORF">Dgri_GH18907</name>
    <name evidence="11" type="ORF">GH18907</name>
</gene>
<feature type="signal peptide" evidence="10">
    <location>
        <begin position="1"/>
        <end position="16"/>
    </location>
</feature>
<keyword evidence="6" id="KW-0716">Sensory transduction</keyword>
<dbReference type="CDD" id="cd23992">
    <property type="entry name" value="PBP_GOBP"/>
    <property type="match status" value="1"/>
</dbReference>
<dbReference type="EMBL" id="CH916369">
    <property type="protein sequence ID" value="EDV92701.1"/>
    <property type="molecule type" value="Genomic_DNA"/>
</dbReference>
<evidence type="ECO:0000256" key="10">
    <source>
        <dbReference type="SAM" id="SignalP"/>
    </source>
</evidence>
<dbReference type="OrthoDB" id="5978988at2759"/>
<dbReference type="FunCoup" id="B4JGU7">
    <property type="interactions" value="1"/>
</dbReference>
<dbReference type="CTD" id="43488"/>
<feature type="chain" id="PRO_5002808900" evidence="10">
    <location>
        <begin position="17"/>
        <end position="149"/>
    </location>
</feature>
<comment type="subcellular location">
    <subcellularLocation>
        <location evidence="2">Secreted</location>
    </subcellularLocation>
</comment>
<dbReference type="Gene3D" id="1.10.238.20">
    <property type="entry name" value="Pheromone/general odorant binding protein domain"/>
    <property type="match status" value="1"/>
</dbReference>
<evidence type="ECO:0000313" key="12">
    <source>
        <dbReference type="Proteomes" id="UP000001070"/>
    </source>
</evidence>
<comment type="function">
    <text evidence="1">Present in the aqueous fluid surrounding olfactory sensory dendrites and are thought to aid in the capture and transport of hydrophobic odorants into and through this fluid.</text>
</comment>
<evidence type="ECO:0000256" key="4">
    <source>
        <dbReference type="ARBA" id="ARBA00022448"/>
    </source>
</evidence>
<dbReference type="InterPro" id="IPR036728">
    <property type="entry name" value="PBP_GOBP_sf"/>
</dbReference>
<keyword evidence="5" id="KW-0964">Secreted</keyword>
<organism evidence="12">
    <name type="scientific">Drosophila grimshawi</name>
    <name type="common">Hawaiian fruit fly</name>
    <name type="synonym">Idiomyia grimshawi</name>
    <dbReference type="NCBI Taxonomy" id="7222"/>
    <lineage>
        <taxon>Eukaryota</taxon>
        <taxon>Metazoa</taxon>
        <taxon>Ecdysozoa</taxon>
        <taxon>Arthropoda</taxon>
        <taxon>Hexapoda</taxon>
        <taxon>Insecta</taxon>
        <taxon>Pterygota</taxon>
        <taxon>Neoptera</taxon>
        <taxon>Endopterygota</taxon>
        <taxon>Diptera</taxon>
        <taxon>Brachycera</taxon>
        <taxon>Muscomorpha</taxon>
        <taxon>Ephydroidea</taxon>
        <taxon>Drosophilidae</taxon>
        <taxon>Drosophila</taxon>
        <taxon>Hawaiian Drosophila</taxon>
    </lineage>
</organism>
<evidence type="ECO:0000256" key="7">
    <source>
        <dbReference type="ARBA" id="ARBA00022725"/>
    </source>
</evidence>
<dbReference type="PhylomeDB" id="B4JGU7"/>
<keyword evidence="8 10" id="KW-0732">Signal</keyword>
<evidence type="ECO:0000313" key="11">
    <source>
        <dbReference type="EMBL" id="EDV92701.1"/>
    </source>
</evidence>
<dbReference type="GO" id="GO:0005549">
    <property type="term" value="F:odorant binding"/>
    <property type="evidence" value="ECO:0007669"/>
    <property type="project" value="InterPro"/>
</dbReference>
<keyword evidence="9" id="KW-1015">Disulfide bond</keyword>
<sequence length="149" mass="16985">MKFFVAICMLFGLATAEYVVKNRENMLSYREECVKELGVPAELVEQYQKWEYPNDEKTQCYLKCVFTKFGLFDVQSGFNVENIHTQLVRGAASHDDEMHGKIAACVDKNEQGSNACEWAWRGANCLVKNHLQQIQQSLVANAEITPKSK</sequence>
<evidence type="ECO:0000256" key="6">
    <source>
        <dbReference type="ARBA" id="ARBA00022606"/>
    </source>
</evidence>
<dbReference type="FunFam" id="1.10.238.20:FF:000005">
    <property type="entry name" value="Odorant-binding protein 99a"/>
    <property type="match status" value="1"/>
</dbReference>
<keyword evidence="12" id="KW-1185">Reference proteome</keyword>
<evidence type="ECO:0000256" key="3">
    <source>
        <dbReference type="ARBA" id="ARBA00008098"/>
    </source>
</evidence>
<reference evidence="11 12" key="1">
    <citation type="journal article" date="2007" name="Nature">
        <title>Evolution of genes and genomes on the Drosophila phylogeny.</title>
        <authorList>
            <consortium name="Drosophila 12 Genomes Consortium"/>
            <person name="Clark A.G."/>
            <person name="Eisen M.B."/>
            <person name="Smith D.R."/>
            <person name="Bergman C.M."/>
            <person name="Oliver B."/>
            <person name="Markow T.A."/>
            <person name="Kaufman T.C."/>
            <person name="Kellis M."/>
            <person name="Gelbart W."/>
            <person name="Iyer V.N."/>
            <person name="Pollard D.A."/>
            <person name="Sackton T.B."/>
            <person name="Larracuente A.M."/>
            <person name="Singh N.D."/>
            <person name="Abad J.P."/>
            <person name="Abt D.N."/>
            <person name="Adryan B."/>
            <person name="Aguade M."/>
            <person name="Akashi H."/>
            <person name="Anderson W.W."/>
            <person name="Aquadro C.F."/>
            <person name="Ardell D.H."/>
            <person name="Arguello R."/>
            <person name="Artieri C.G."/>
            <person name="Barbash D.A."/>
            <person name="Barker D."/>
            <person name="Barsanti P."/>
            <person name="Batterham P."/>
            <person name="Batzoglou S."/>
            <person name="Begun D."/>
            <person name="Bhutkar A."/>
            <person name="Blanco E."/>
            <person name="Bosak S.A."/>
            <person name="Bradley R.K."/>
            <person name="Brand A.D."/>
            <person name="Brent M.R."/>
            <person name="Brooks A.N."/>
            <person name="Brown R.H."/>
            <person name="Butlin R.K."/>
            <person name="Caggese C."/>
            <person name="Calvi B.R."/>
            <person name="Bernardo de Carvalho A."/>
            <person name="Caspi A."/>
            <person name="Castrezana S."/>
            <person name="Celniker S.E."/>
            <person name="Chang J.L."/>
            <person name="Chapple C."/>
            <person name="Chatterji S."/>
            <person name="Chinwalla A."/>
            <person name="Civetta A."/>
            <person name="Clifton S.W."/>
            <person name="Comeron J.M."/>
            <person name="Costello J.C."/>
            <person name="Coyne J.A."/>
            <person name="Daub J."/>
            <person name="David R.G."/>
            <person name="Delcher A.L."/>
            <person name="Delehaunty K."/>
            <person name="Do C.B."/>
            <person name="Ebling H."/>
            <person name="Edwards K."/>
            <person name="Eickbush T."/>
            <person name="Evans J.D."/>
            <person name="Filipski A."/>
            <person name="Findeiss S."/>
            <person name="Freyhult E."/>
            <person name="Fulton L."/>
            <person name="Fulton R."/>
            <person name="Garcia A.C."/>
            <person name="Gardiner A."/>
            <person name="Garfield D.A."/>
            <person name="Garvin B.E."/>
            <person name="Gibson G."/>
            <person name="Gilbert D."/>
            <person name="Gnerre S."/>
            <person name="Godfrey J."/>
            <person name="Good R."/>
            <person name="Gotea V."/>
            <person name="Gravely B."/>
            <person name="Greenberg A.J."/>
            <person name="Griffiths-Jones S."/>
            <person name="Gross S."/>
            <person name="Guigo R."/>
            <person name="Gustafson E.A."/>
            <person name="Haerty W."/>
            <person name="Hahn M.W."/>
            <person name="Halligan D.L."/>
            <person name="Halpern A.L."/>
            <person name="Halter G.M."/>
            <person name="Han M.V."/>
            <person name="Heger A."/>
            <person name="Hillier L."/>
            <person name="Hinrichs A.S."/>
            <person name="Holmes I."/>
            <person name="Hoskins R.A."/>
            <person name="Hubisz M.J."/>
            <person name="Hultmark D."/>
            <person name="Huntley M.A."/>
            <person name="Jaffe D.B."/>
            <person name="Jagadeeshan S."/>
            <person name="Jeck W.R."/>
            <person name="Johnson J."/>
            <person name="Jones C.D."/>
            <person name="Jordan W.C."/>
            <person name="Karpen G.H."/>
            <person name="Kataoka E."/>
            <person name="Keightley P.D."/>
            <person name="Kheradpour P."/>
            <person name="Kirkness E.F."/>
            <person name="Koerich L.B."/>
            <person name="Kristiansen K."/>
            <person name="Kudrna D."/>
            <person name="Kulathinal R.J."/>
            <person name="Kumar S."/>
            <person name="Kwok R."/>
            <person name="Lander E."/>
            <person name="Langley C.H."/>
            <person name="Lapoint R."/>
            <person name="Lazzaro B.P."/>
            <person name="Lee S.J."/>
            <person name="Levesque L."/>
            <person name="Li R."/>
            <person name="Lin C.F."/>
            <person name="Lin M.F."/>
            <person name="Lindblad-Toh K."/>
            <person name="Llopart A."/>
            <person name="Long M."/>
            <person name="Low L."/>
            <person name="Lozovsky E."/>
            <person name="Lu J."/>
            <person name="Luo M."/>
            <person name="Machado C.A."/>
            <person name="Makalowski W."/>
            <person name="Marzo M."/>
            <person name="Matsuda M."/>
            <person name="Matzkin L."/>
            <person name="McAllister B."/>
            <person name="McBride C.S."/>
            <person name="McKernan B."/>
            <person name="McKernan K."/>
            <person name="Mendez-Lago M."/>
            <person name="Minx P."/>
            <person name="Mollenhauer M.U."/>
            <person name="Montooth K."/>
            <person name="Mount S.M."/>
            <person name="Mu X."/>
            <person name="Myers E."/>
            <person name="Negre B."/>
            <person name="Newfeld S."/>
            <person name="Nielsen R."/>
            <person name="Noor M.A."/>
            <person name="O'Grady P."/>
            <person name="Pachter L."/>
            <person name="Papaceit M."/>
            <person name="Parisi M.J."/>
            <person name="Parisi M."/>
            <person name="Parts L."/>
            <person name="Pedersen J.S."/>
            <person name="Pesole G."/>
            <person name="Phillippy A.M."/>
            <person name="Ponting C.P."/>
            <person name="Pop M."/>
            <person name="Porcelli D."/>
            <person name="Powell J.R."/>
            <person name="Prohaska S."/>
            <person name="Pruitt K."/>
            <person name="Puig M."/>
            <person name="Quesneville H."/>
            <person name="Ram K.R."/>
            <person name="Rand D."/>
            <person name="Rasmussen M.D."/>
            <person name="Reed L.K."/>
            <person name="Reenan R."/>
            <person name="Reily A."/>
            <person name="Remington K.A."/>
            <person name="Rieger T.T."/>
            <person name="Ritchie M.G."/>
            <person name="Robin C."/>
            <person name="Rogers Y.H."/>
            <person name="Rohde C."/>
            <person name="Rozas J."/>
            <person name="Rubenfield M.J."/>
            <person name="Ruiz A."/>
            <person name="Russo S."/>
            <person name="Salzberg S.L."/>
            <person name="Sanchez-Gracia A."/>
            <person name="Saranga D.J."/>
            <person name="Sato H."/>
            <person name="Schaeffer S.W."/>
            <person name="Schatz M.C."/>
            <person name="Schlenke T."/>
            <person name="Schwartz R."/>
            <person name="Segarra C."/>
            <person name="Singh R.S."/>
            <person name="Sirot L."/>
            <person name="Sirota M."/>
            <person name="Sisneros N.B."/>
            <person name="Smith C.D."/>
            <person name="Smith T.F."/>
            <person name="Spieth J."/>
            <person name="Stage D.E."/>
            <person name="Stark A."/>
            <person name="Stephan W."/>
            <person name="Strausberg R.L."/>
            <person name="Strempel S."/>
            <person name="Sturgill D."/>
            <person name="Sutton G."/>
            <person name="Sutton G.G."/>
            <person name="Tao W."/>
            <person name="Teichmann S."/>
            <person name="Tobari Y.N."/>
            <person name="Tomimura Y."/>
            <person name="Tsolas J.M."/>
            <person name="Valente V.L."/>
            <person name="Venter E."/>
            <person name="Venter J.C."/>
            <person name="Vicario S."/>
            <person name="Vieira F.G."/>
            <person name="Vilella A.J."/>
            <person name="Villasante A."/>
            <person name="Walenz B."/>
            <person name="Wang J."/>
            <person name="Wasserman M."/>
            <person name="Watts T."/>
            <person name="Wilson D."/>
            <person name="Wilson R.K."/>
            <person name="Wing R.A."/>
            <person name="Wolfner M.F."/>
            <person name="Wong A."/>
            <person name="Wong G.K."/>
            <person name="Wu C.I."/>
            <person name="Wu G."/>
            <person name="Yamamoto D."/>
            <person name="Yang H.P."/>
            <person name="Yang S.P."/>
            <person name="Yorke J.A."/>
            <person name="Yoshida K."/>
            <person name="Zdobnov E."/>
            <person name="Zhang P."/>
            <person name="Zhang Y."/>
            <person name="Zimin A.V."/>
            <person name="Baldwin J."/>
            <person name="Abdouelleil A."/>
            <person name="Abdulkadir J."/>
            <person name="Abebe A."/>
            <person name="Abera B."/>
            <person name="Abreu J."/>
            <person name="Acer S.C."/>
            <person name="Aftuck L."/>
            <person name="Alexander A."/>
            <person name="An P."/>
            <person name="Anderson E."/>
            <person name="Anderson S."/>
            <person name="Arachi H."/>
            <person name="Azer M."/>
            <person name="Bachantsang P."/>
            <person name="Barry A."/>
            <person name="Bayul T."/>
            <person name="Berlin A."/>
            <person name="Bessette D."/>
            <person name="Bloom T."/>
            <person name="Blye J."/>
            <person name="Boguslavskiy L."/>
            <person name="Bonnet C."/>
            <person name="Boukhgalter B."/>
            <person name="Bourzgui I."/>
            <person name="Brown A."/>
            <person name="Cahill P."/>
            <person name="Channer S."/>
            <person name="Cheshatsang Y."/>
            <person name="Chuda L."/>
            <person name="Citroen M."/>
            <person name="Collymore A."/>
            <person name="Cooke P."/>
            <person name="Costello M."/>
            <person name="D'Aco K."/>
            <person name="Daza R."/>
            <person name="De Haan G."/>
            <person name="DeGray S."/>
            <person name="DeMaso C."/>
            <person name="Dhargay N."/>
            <person name="Dooley K."/>
            <person name="Dooley E."/>
            <person name="Doricent M."/>
            <person name="Dorje P."/>
            <person name="Dorjee K."/>
            <person name="Dupes A."/>
            <person name="Elong R."/>
            <person name="Falk J."/>
            <person name="Farina A."/>
            <person name="Faro S."/>
            <person name="Ferguson D."/>
            <person name="Fisher S."/>
            <person name="Foley C.D."/>
            <person name="Franke A."/>
            <person name="Friedrich D."/>
            <person name="Gadbois L."/>
            <person name="Gearin G."/>
            <person name="Gearin C.R."/>
            <person name="Giannoukos G."/>
            <person name="Goode T."/>
            <person name="Graham J."/>
            <person name="Grandbois E."/>
            <person name="Grewal S."/>
            <person name="Gyaltsen K."/>
            <person name="Hafez N."/>
            <person name="Hagos B."/>
            <person name="Hall J."/>
            <person name="Henson C."/>
            <person name="Hollinger A."/>
            <person name="Honan T."/>
            <person name="Huard M.D."/>
            <person name="Hughes L."/>
            <person name="Hurhula B."/>
            <person name="Husby M.E."/>
            <person name="Kamat A."/>
            <person name="Kanga B."/>
            <person name="Kashin S."/>
            <person name="Khazanovich D."/>
            <person name="Kisner P."/>
            <person name="Lance K."/>
            <person name="Lara M."/>
            <person name="Lee W."/>
            <person name="Lennon N."/>
            <person name="Letendre F."/>
            <person name="LeVine R."/>
            <person name="Lipovsky A."/>
            <person name="Liu X."/>
            <person name="Liu J."/>
            <person name="Liu S."/>
            <person name="Lokyitsang T."/>
            <person name="Lokyitsang Y."/>
            <person name="Lubonja R."/>
            <person name="Lui A."/>
            <person name="MacDonald P."/>
            <person name="Magnisalis V."/>
            <person name="Maru K."/>
            <person name="Matthews C."/>
            <person name="McCusker W."/>
            <person name="McDonough S."/>
            <person name="Mehta T."/>
            <person name="Meldrim J."/>
            <person name="Meneus L."/>
            <person name="Mihai O."/>
            <person name="Mihalev A."/>
            <person name="Mihova T."/>
            <person name="Mittelman R."/>
            <person name="Mlenga V."/>
            <person name="Montmayeur A."/>
            <person name="Mulrain L."/>
            <person name="Navidi A."/>
            <person name="Naylor J."/>
            <person name="Negash T."/>
            <person name="Nguyen T."/>
            <person name="Nguyen N."/>
            <person name="Nicol R."/>
            <person name="Norbu C."/>
            <person name="Norbu N."/>
            <person name="Novod N."/>
            <person name="O'Neill B."/>
            <person name="Osman S."/>
            <person name="Markiewicz E."/>
            <person name="Oyono O.L."/>
            <person name="Patti C."/>
            <person name="Phunkhang P."/>
            <person name="Pierre F."/>
            <person name="Priest M."/>
            <person name="Raghuraman S."/>
            <person name="Rege F."/>
            <person name="Reyes R."/>
            <person name="Rise C."/>
            <person name="Rogov P."/>
            <person name="Ross K."/>
            <person name="Ryan E."/>
            <person name="Settipalli S."/>
            <person name="Shea T."/>
            <person name="Sherpa N."/>
            <person name="Shi L."/>
            <person name="Shih D."/>
            <person name="Sparrow T."/>
            <person name="Spaulding J."/>
            <person name="Stalker J."/>
            <person name="Stange-Thomann N."/>
            <person name="Stavropoulos S."/>
            <person name="Stone C."/>
            <person name="Strader C."/>
            <person name="Tesfaye S."/>
            <person name="Thomson T."/>
            <person name="Thoulutsang Y."/>
            <person name="Thoulutsang D."/>
            <person name="Topham K."/>
            <person name="Topping I."/>
            <person name="Tsamla T."/>
            <person name="Vassiliev H."/>
            <person name="Vo A."/>
            <person name="Wangchuk T."/>
            <person name="Wangdi T."/>
            <person name="Weiand M."/>
            <person name="Wilkinson J."/>
            <person name="Wilson A."/>
            <person name="Yadav S."/>
            <person name="Young G."/>
            <person name="Yu Q."/>
            <person name="Zembek L."/>
            <person name="Zhong D."/>
            <person name="Zimmer A."/>
            <person name="Zwirko Z."/>
            <person name="Jaffe D.B."/>
            <person name="Alvarez P."/>
            <person name="Brockman W."/>
            <person name="Butler J."/>
            <person name="Chin C."/>
            <person name="Gnerre S."/>
            <person name="Grabherr M."/>
            <person name="Kleber M."/>
            <person name="Mauceli E."/>
            <person name="MacCallum I."/>
        </authorList>
    </citation>
    <scope>NUCLEOTIDE SEQUENCE [LARGE SCALE GENOMIC DNA]</scope>
    <source>
        <strain evidence="12">Tucson 15287-2541.00</strain>
    </source>
</reference>
<proteinExistence type="inferred from homology"/>
<dbReference type="GeneID" id="6564097"/>
<protein>
    <submittedName>
        <fullName evidence="11">GH18907</fullName>
    </submittedName>
</protein>
<evidence type="ECO:0000256" key="9">
    <source>
        <dbReference type="ARBA" id="ARBA00023157"/>
    </source>
</evidence>
<dbReference type="SMART" id="SM00708">
    <property type="entry name" value="PhBP"/>
    <property type="match status" value="1"/>
</dbReference>
<dbReference type="PANTHER" id="PTHR11857">
    <property type="entry name" value="ODORANT BINDING PROTEIN-RELATED"/>
    <property type="match status" value="1"/>
</dbReference>
<dbReference type="KEGG" id="dgr:6564097"/>
<dbReference type="SUPFAM" id="SSF47565">
    <property type="entry name" value="Insect pheromone/odorant-binding proteins"/>
    <property type="match status" value="1"/>
</dbReference>
<dbReference type="Proteomes" id="UP000001070">
    <property type="component" value="Unassembled WGS sequence"/>
</dbReference>
<dbReference type="InParanoid" id="B4JGU7"/>
<dbReference type="AlphaFoldDB" id="B4JGU7"/>
<keyword evidence="7" id="KW-0552">Olfaction</keyword>
<comment type="similarity">
    <text evidence="3">Belongs to the PBP/GOBP family.</text>
</comment>
<evidence type="ECO:0000256" key="5">
    <source>
        <dbReference type="ARBA" id="ARBA00022525"/>
    </source>
</evidence>
<keyword evidence="4" id="KW-0813">Transport</keyword>
<dbReference type="GO" id="GO:0007608">
    <property type="term" value="P:sensory perception of smell"/>
    <property type="evidence" value="ECO:0007669"/>
    <property type="project" value="UniProtKB-KW"/>
</dbReference>
<evidence type="ECO:0000256" key="1">
    <source>
        <dbReference type="ARBA" id="ARBA00002735"/>
    </source>
</evidence>
<dbReference type="InterPro" id="IPR006170">
    <property type="entry name" value="PBP/GOBP"/>
</dbReference>
<evidence type="ECO:0000256" key="8">
    <source>
        <dbReference type="ARBA" id="ARBA00022729"/>
    </source>
</evidence>
<accession>B4JGU7</accession>
<dbReference type="HOGENOM" id="CLU_144993_1_0_1"/>
<name>B4JGU7_DROGR</name>